<protein>
    <submittedName>
        <fullName evidence="2">Uncharacterized protein</fullName>
    </submittedName>
</protein>
<dbReference type="RefSeq" id="WP_378271091.1">
    <property type="nucleotide sequence ID" value="NZ_JBHUKR010000025.1"/>
</dbReference>
<reference evidence="3" key="1">
    <citation type="journal article" date="2019" name="Int. J. Syst. Evol. Microbiol.">
        <title>The Global Catalogue of Microorganisms (GCM) 10K type strain sequencing project: providing services to taxonomists for standard genome sequencing and annotation.</title>
        <authorList>
            <consortium name="The Broad Institute Genomics Platform"/>
            <consortium name="The Broad Institute Genome Sequencing Center for Infectious Disease"/>
            <person name="Wu L."/>
            <person name="Ma J."/>
        </authorList>
    </citation>
    <scope>NUCLEOTIDE SEQUENCE [LARGE SCALE GENOMIC DNA]</scope>
    <source>
        <strain evidence="3">CGMCC 4.7645</strain>
    </source>
</reference>
<evidence type="ECO:0000313" key="2">
    <source>
        <dbReference type="EMBL" id="MFD2422143.1"/>
    </source>
</evidence>
<evidence type="ECO:0000313" key="3">
    <source>
        <dbReference type="Proteomes" id="UP001597417"/>
    </source>
</evidence>
<feature type="transmembrane region" description="Helical" evidence="1">
    <location>
        <begin position="70"/>
        <end position="88"/>
    </location>
</feature>
<dbReference type="Proteomes" id="UP001597417">
    <property type="component" value="Unassembled WGS sequence"/>
</dbReference>
<comment type="caution">
    <text evidence="2">The sequence shown here is derived from an EMBL/GenBank/DDBJ whole genome shotgun (WGS) entry which is preliminary data.</text>
</comment>
<feature type="transmembrane region" description="Helical" evidence="1">
    <location>
        <begin position="29"/>
        <end position="49"/>
    </location>
</feature>
<keyword evidence="1" id="KW-0812">Transmembrane</keyword>
<sequence>MALGVVLAGCVLYLALAWMAKVPLLGMTVGIHGAMALLAIVFGGVTISMRSAVSTGRLELGSANAARRNLLVVWNLSLLTACLGWLTYGVGISIARVPFGKLAILADVLAPAAIAVYDGIVTVLATRLLRS</sequence>
<keyword evidence="1" id="KW-1133">Transmembrane helix</keyword>
<proteinExistence type="predicted"/>
<dbReference type="EMBL" id="JBHUKR010000025">
    <property type="protein sequence ID" value="MFD2422143.1"/>
    <property type="molecule type" value="Genomic_DNA"/>
</dbReference>
<keyword evidence="3" id="KW-1185">Reference proteome</keyword>
<gene>
    <name evidence="2" type="ORF">ACFSXZ_38020</name>
</gene>
<feature type="transmembrane region" description="Helical" evidence="1">
    <location>
        <begin position="108"/>
        <end position="129"/>
    </location>
</feature>
<name>A0ABW5G555_9PSEU</name>
<organism evidence="2 3">
    <name type="scientific">Amycolatopsis pigmentata</name>
    <dbReference type="NCBI Taxonomy" id="450801"/>
    <lineage>
        <taxon>Bacteria</taxon>
        <taxon>Bacillati</taxon>
        <taxon>Actinomycetota</taxon>
        <taxon>Actinomycetes</taxon>
        <taxon>Pseudonocardiales</taxon>
        <taxon>Pseudonocardiaceae</taxon>
        <taxon>Amycolatopsis</taxon>
    </lineage>
</organism>
<keyword evidence="1" id="KW-0472">Membrane</keyword>
<evidence type="ECO:0000256" key="1">
    <source>
        <dbReference type="SAM" id="Phobius"/>
    </source>
</evidence>
<accession>A0ABW5G555</accession>